<sequence>MSSHPKHPATVHFPITFITLTGFLDLFHITATSPSTAPLIASALKTLEIQIPQGTIPHLSYYTTVLILITSVPAMISGAAELMPLIKRDGLGSRKAQTGVLHAVFNDLATFGAAYNWWSRRAVVGFEPNATNVFISTALALPACLFATYLGGALVYTYGMGVGRGRSQAKKAQ</sequence>
<keyword evidence="4" id="KW-1185">Reference proteome</keyword>
<reference evidence="3" key="1">
    <citation type="journal article" date="2020" name="Stud. Mycol.">
        <title>101 Dothideomycetes genomes: a test case for predicting lifestyles and emergence of pathogens.</title>
        <authorList>
            <person name="Haridas S."/>
            <person name="Albert R."/>
            <person name="Binder M."/>
            <person name="Bloem J."/>
            <person name="Labutti K."/>
            <person name="Salamov A."/>
            <person name="Andreopoulos B."/>
            <person name="Baker S."/>
            <person name="Barry K."/>
            <person name="Bills G."/>
            <person name="Bluhm B."/>
            <person name="Cannon C."/>
            <person name="Castanera R."/>
            <person name="Culley D."/>
            <person name="Daum C."/>
            <person name="Ezra D."/>
            <person name="Gonzalez J."/>
            <person name="Henrissat B."/>
            <person name="Kuo A."/>
            <person name="Liang C."/>
            <person name="Lipzen A."/>
            <person name="Lutzoni F."/>
            <person name="Magnuson J."/>
            <person name="Mondo S."/>
            <person name="Nolan M."/>
            <person name="Ohm R."/>
            <person name="Pangilinan J."/>
            <person name="Park H.-J."/>
            <person name="Ramirez L."/>
            <person name="Alfaro M."/>
            <person name="Sun H."/>
            <person name="Tritt A."/>
            <person name="Yoshinaga Y."/>
            <person name="Zwiers L.-H."/>
            <person name="Turgeon B."/>
            <person name="Goodwin S."/>
            <person name="Spatafora J."/>
            <person name="Crous P."/>
            <person name="Grigoriev I."/>
        </authorList>
    </citation>
    <scope>NUCLEOTIDE SEQUENCE</scope>
    <source>
        <strain evidence="3">CBS 207.26</strain>
    </source>
</reference>
<keyword evidence="1" id="KW-0812">Transmembrane</keyword>
<keyword evidence="1" id="KW-0472">Membrane</keyword>
<feature type="transmembrane region" description="Helical" evidence="1">
    <location>
        <begin position="98"/>
        <end position="118"/>
    </location>
</feature>
<dbReference type="Proteomes" id="UP000800200">
    <property type="component" value="Unassembled WGS sequence"/>
</dbReference>
<feature type="domain" description="DUF2231" evidence="2">
    <location>
        <begin position="4"/>
        <end position="162"/>
    </location>
</feature>
<evidence type="ECO:0000256" key="1">
    <source>
        <dbReference type="SAM" id="Phobius"/>
    </source>
</evidence>
<dbReference type="EMBL" id="ML994613">
    <property type="protein sequence ID" value="KAF2193695.1"/>
    <property type="molecule type" value="Genomic_DNA"/>
</dbReference>
<gene>
    <name evidence="3" type="ORF">K469DRAFT_240674</name>
</gene>
<accession>A0A6A6ER98</accession>
<dbReference type="AlphaFoldDB" id="A0A6A6ER98"/>
<dbReference type="Pfam" id="PF09990">
    <property type="entry name" value="DUF2231"/>
    <property type="match status" value="1"/>
</dbReference>
<dbReference type="InterPro" id="IPR019251">
    <property type="entry name" value="DUF2231_TM"/>
</dbReference>
<dbReference type="OrthoDB" id="2580011at2759"/>
<feature type="transmembrane region" description="Helical" evidence="1">
    <location>
        <begin position="138"/>
        <end position="158"/>
    </location>
</feature>
<protein>
    <recommendedName>
        <fullName evidence="2">DUF2231 domain-containing protein</fullName>
    </recommendedName>
</protein>
<name>A0A6A6ER98_9PEZI</name>
<evidence type="ECO:0000313" key="3">
    <source>
        <dbReference type="EMBL" id="KAF2193695.1"/>
    </source>
</evidence>
<evidence type="ECO:0000259" key="2">
    <source>
        <dbReference type="Pfam" id="PF09990"/>
    </source>
</evidence>
<proteinExistence type="predicted"/>
<keyword evidence="1" id="KW-1133">Transmembrane helix</keyword>
<evidence type="ECO:0000313" key="4">
    <source>
        <dbReference type="Proteomes" id="UP000800200"/>
    </source>
</evidence>
<organism evidence="3 4">
    <name type="scientific">Zopfia rhizophila CBS 207.26</name>
    <dbReference type="NCBI Taxonomy" id="1314779"/>
    <lineage>
        <taxon>Eukaryota</taxon>
        <taxon>Fungi</taxon>
        <taxon>Dikarya</taxon>
        <taxon>Ascomycota</taxon>
        <taxon>Pezizomycotina</taxon>
        <taxon>Dothideomycetes</taxon>
        <taxon>Dothideomycetes incertae sedis</taxon>
        <taxon>Zopfiaceae</taxon>
        <taxon>Zopfia</taxon>
    </lineage>
</organism>
<feature type="transmembrane region" description="Helical" evidence="1">
    <location>
        <begin position="61"/>
        <end position="86"/>
    </location>
</feature>